<dbReference type="Gene3D" id="1.10.510.10">
    <property type="entry name" value="Transferase(Phosphotransferase) domain 1"/>
    <property type="match status" value="1"/>
</dbReference>
<keyword evidence="16 24" id="KW-1133">Transmembrane helix</keyword>
<dbReference type="InterPro" id="IPR003591">
    <property type="entry name" value="Leu-rich_rpt_typical-subtyp"/>
</dbReference>
<dbReference type="InterPro" id="IPR013210">
    <property type="entry name" value="LRR_N_plant-typ"/>
</dbReference>
<dbReference type="Pfam" id="PF00069">
    <property type="entry name" value="Pkinase"/>
    <property type="match status" value="1"/>
</dbReference>
<evidence type="ECO:0000256" key="13">
    <source>
        <dbReference type="ARBA" id="ARBA00022741"/>
    </source>
</evidence>
<evidence type="ECO:0000256" key="19">
    <source>
        <dbReference type="ARBA" id="ARBA00023180"/>
    </source>
</evidence>
<sequence>MSPLLLGFLCLLLFAGQVAVVAGDDDREVLVELKRFLQANNKFNRGEYDRWPESDASPCRWAGVTCDGRGRVTALDLSGSAISGAAFGNFSRLTALTWLDLSDNGIGGELPAGDLAQCRGLVHLNLSHNLIAGGLDVSGLTKLRTLDVSGNRFVGGAAASFVPAACGDLAVLNVSGNGFTGDITGLFDGCPKLAYIDLSTNNFTGELWPGIARFTQFNVAENNLTGGVPAATFPGGCKLRSLDLSANHFAGEFPDSIASCSNLTYLSLWGNGFAGKIPAGIGELAGLETLILGKNRFDRRIPAELTNCTSLQFLDMSTNAFGGDMQGILGEFVTLKYLVLHHNNYTGGIVSSGVLRLPLLARLDLSFNQFSGELPLEVADMKSLKYLMLPANSFSGGIPPEYGRLAELQALDLSYNGLTGRIPASIGNLTSLLWLMLAGNQLSGEIPPEIGNCSSLLWLNLADNRLTGRIPPEMAEIGRNPAPTFEKNRKDISVLAGSGECQAMRRWIPATYPPFNFVYTVMTRENCRSIWDRLLKGYGIIPICTNSSSPVRSNTISGYVQLSGNKLSGEIPSQIGAMRNLSLLHLDNNQLTGHLPPAISHLPLVVLNVSNNSISGGIPPEIGHILCLEILDLAYNNFSGELPASLGNLTGLNKFNVSYNPLLSGDVPTTGQLGTFDELSFLGDPLITLQDRGPRRQRAPQAAIRGRGMSPRTIALWFVFSLIIAFIAGTVVFIMANLRARFPVDQDPDPESLSCENPKCGGGGGGGKCGAFHMSATLSPPSGCSSSCVTGCSSSSEGVKVFRLDKTAFTYHDIVAATSGFSDDRVVGRGGYGVVYRGVLPDGRDVAVKKLARLRDCGAGGAGGEDSGEREFRAEMEVLADRMGFTWPHPNLVTLYGWCLAGSAKILVYEYLDGGNLESLIGDHAAFGRRRRLDAAIGVARALVFLHHECRPAVVHRDVKASNVLLGRDGGAKVTDFGLARVVRPGDTHVSTMVAGTVGYVAPEYGQTWRATTKGDVYSYGVLLMELATGRRAVDGGEEECLVEWSRRMAQEGWPAKEAAAAASSGAVLWDMLMLGMRCTADSPQERPDMPDVLAALLDIAESGDGASSGGGSSSRGDGGE</sequence>
<dbReference type="FunFam" id="3.30.200.20:FF:000309">
    <property type="entry name" value="Leucine-rich repeat receptor protein kinase MSP1"/>
    <property type="match status" value="1"/>
</dbReference>
<keyword evidence="6" id="KW-0723">Serine/threonine-protein kinase</keyword>
<comment type="catalytic activity">
    <reaction evidence="21">
        <text>L-seryl-[protein] + ATP = O-phospho-L-seryl-[protein] + ADP + H(+)</text>
        <dbReference type="Rhea" id="RHEA:17989"/>
        <dbReference type="Rhea" id="RHEA-COMP:9863"/>
        <dbReference type="Rhea" id="RHEA-COMP:11604"/>
        <dbReference type="ChEBI" id="CHEBI:15378"/>
        <dbReference type="ChEBI" id="CHEBI:29999"/>
        <dbReference type="ChEBI" id="CHEBI:30616"/>
        <dbReference type="ChEBI" id="CHEBI:83421"/>
        <dbReference type="ChEBI" id="CHEBI:456216"/>
        <dbReference type="EC" id="2.7.11.1"/>
    </reaction>
</comment>
<dbReference type="GO" id="GO:0002215">
    <property type="term" value="P:defense response to nematode"/>
    <property type="evidence" value="ECO:0007669"/>
    <property type="project" value="EnsemblPlants"/>
</dbReference>
<keyword evidence="28" id="KW-1185">Reference proteome</keyword>
<dbReference type="PROSITE" id="PS00108">
    <property type="entry name" value="PROTEIN_KINASE_ST"/>
    <property type="match status" value="1"/>
</dbReference>
<dbReference type="SUPFAM" id="SSF52047">
    <property type="entry name" value="RNI-like"/>
    <property type="match status" value="1"/>
</dbReference>
<dbReference type="EC" id="2.7.11.1" evidence="4"/>
<comment type="subcellular location">
    <subcellularLocation>
        <location evidence="1">Cell membrane</location>
        <topology evidence="1">Single-pass membrane protein</topology>
    </subcellularLocation>
    <subcellularLocation>
        <location evidence="2">Membrane</location>
        <topology evidence="2">Single-pass type I membrane protein</topology>
    </subcellularLocation>
</comment>
<evidence type="ECO:0000256" key="3">
    <source>
        <dbReference type="ARBA" id="ARBA00008684"/>
    </source>
</evidence>
<dbReference type="InterPro" id="IPR011009">
    <property type="entry name" value="Kinase-like_dom_sf"/>
</dbReference>
<feature type="domain" description="Protein kinase" evidence="26">
    <location>
        <begin position="821"/>
        <end position="1098"/>
    </location>
</feature>
<evidence type="ECO:0000256" key="4">
    <source>
        <dbReference type="ARBA" id="ARBA00012513"/>
    </source>
</evidence>
<feature type="transmembrane region" description="Helical" evidence="24">
    <location>
        <begin position="714"/>
        <end position="736"/>
    </location>
</feature>
<evidence type="ECO:0000256" key="23">
    <source>
        <dbReference type="SAM" id="MobiDB-lite"/>
    </source>
</evidence>
<dbReference type="FunFam" id="3.80.10.10:FF:000723">
    <property type="entry name" value="Putative LRR receptor-like serine/threonine-protein kinase"/>
    <property type="match status" value="1"/>
</dbReference>
<evidence type="ECO:0000256" key="6">
    <source>
        <dbReference type="ARBA" id="ARBA00022527"/>
    </source>
</evidence>
<evidence type="ECO:0000256" key="10">
    <source>
        <dbReference type="ARBA" id="ARBA00022692"/>
    </source>
</evidence>
<dbReference type="PROSITE" id="PS50011">
    <property type="entry name" value="PROTEIN_KINASE_DOM"/>
    <property type="match status" value="1"/>
</dbReference>
<protein>
    <recommendedName>
        <fullName evidence="4">non-specific serine/threonine protein kinase</fullName>
        <ecNumber evidence="4">2.7.11.1</ecNumber>
    </recommendedName>
</protein>
<dbReference type="GO" id="GO:0009845">
    <property type="term" value="P:seed germination"/>
    <property type="evidence" value="ECO:0007669"/>
    <property type="project" value="EnsemblPlants"/>
</dbReference>
<dbReference type="Pfam" id="PF00560">
    <property type="entry name" value="LRR_1"/>
    <property type="match status" value="8"/>
</dbReference>
<dbReference type="GO" id="GO:0009825">
    <property type="term" value="P:multidimensional cell growth"/>
    <property type="evidence" value="ECO:0007669"/>
    <property type="project" value="EnsemblPlants"/>
</dbReference>
<dbReference type="InterPro" id="IPR008271">
    <property type="entry name" value="Ser/Thr_kinase_AS"/>
</dbReference>
<dbReference type="eggNOG" id="ENOG502QQCM">
    <property type="taxonomic scope" value="Eukaryota"/>
</dbReference>
<keyword evidence="18" id="KW-0675">Receptor</keyword>
<dbReference type="SUPFAM" id="SSF56112">
    <property type="entry name" value="Protein kinase-like (PK-like)"/>
    <property type="match status" value="1"/>
</dbReference>
<evidence type="ECO:0000256" key="7">
    <source>
        <dbReference type="ARBA" id="ARBA00022553"/>
    </source>
</evidence>
<comment type="catalytic activity">
    <reaction evidence="20">
        <text>L-threonyl-[protein] + ATP = O-phospho-L-threonyl-[protein] + ADP + H(+)</text>
        <dbReference type="Rhea" id="RHEA:46608"/>
        <dbReference type="Rhea" id="RHEA-COMP:11060"/>
        <dbReference type="Rhea" id="RHEA-COMP:11605"/>
        <dbReference type="ChEBI" id="CHEBI:15378"/>
        <dbReference type="ChEBI" id="CHEBI:30013"/>
        <dbReference type="ChEBI" id="CHEBI:30616"/>
        <dbReference type="ChEBI" id="CHEBI:61977"/>
        <dbReference type="ChEBI" id="CHEBI:456216"/>
        <dbReference type="EC" id="2.7.11.1"/>
    </reaction>
</comment>
<evidence type="ECO:0000256" key="1">
    <source>
        <dbReference type="ARBA" id="ARBA00004162"/>
    </source>
</evidence>
<dbReference type="Pfam" id="PF13855">
    <property type="entry name" value="LRR_8"/>
    <property type="match status" value="1"/>
</dbReference>
<evidence type="ECO:0000256" key="20">
    <source>
        <dbReference type="ARBA" id="ARBA00047899"/>
    </source>
</evidence>
<dbReference type="Gene3D" id="3.30.200.20">
    <property type="entry name" value="Phosphorylase Kinase, domain 1"/>
    <property type="match status" value="1"/>
</dbReference>
<evidence type="ECO:0000256" key="24">
    <source>
        <dbReference type="SAM" id="Phobius"/>
    </source>
</evidence>
<dbReference type="EnsemblPlants" id="OMERI07G17760.1">
    <property type="protein sequence ID" value="OMERI07G17760.1"/>
    <property type="gene ID" value="OMERI07G17760"/>
</dbReference>
<evidence type="ECO:0000256" key="21">
    <source>
        <dbReference type="ARBA" id="ARBA00048679"/>
    </source>
</evidence>
<keyword evidence="11 25" id="KW-0732">Signal</keyword>
<evidence type="ECO:0000256" key="25">
    <source>
        <dbReference type="SAM" id="SignalP"/>
    </source>
</evidence>
<evidence type="ECO:0000256" key="18">
    <source>
        <dbReference type="ARBA" id="ARBA00023170"/>
    </source>
</evidence>
<dbReference type="PANTHER" id="PTHR48056">
    <property type="entry name" value="LRR RECEPTOR-LIKE SERINE/THREONINE-PROTEIN KINASE-RELATED"/>
    <property type="match status" value="1"/>
</dbReference>
<keyword evidence="13 22" id="KW-0547">Nucleotide-binding</keyword>
<dbReference type="InterPro" id="IPR032675">
    <property type="entry name" value="LRR_dom_sf"/>
</dbReference>
<dbReference type="Gene3D" id="3.80.10.10">
    <property type="entry name" value="Ribonuclease Inhibitor"/>
    <property type="match status" value="5"/>
</dbReference>
<dbReference type="GO" id="GO:0004674">
    <property type="term" value="F:protein serine/threonine kinase activity"/>
    <property type="evidence" value="ECO:0007669"/>
    <property type="project" value="UniProtKB-KW"/>
</dbReference>
<dbReference type="Gramene" id="OMERI07G17760.1">
    <property type="protein sequence ID" value="OMERI07G17760.1"/>
    <property type="gene ID" value="OMERI07G17760"/>
</dbReference>
<feature type="region of interest" description="Disordered" evidence="23">
    <location>
        <begin position="1102"/>
        <end position="1121"/>
    </location>
</feature>
<reference evidence="27" key="2">
    <citation type="submission" date="2018-05" db="EMBL/GenBank/DDBJ databases">
        <title>OmerRS3 (Oryza meridionalis Reference Sequence Version 3).</title>
        <authorList>
            <person name="Zhang J."/>
            <person name="Kudrna D."/>
            <person name="Lee S."/>
            <person name="Talag J."/>
            <person name="Welchert J."/>
            <person name="Wing R.A."/>
        </authorList>
    </citation>
    <scope>NUCLEOTIDE SEQUENCE [LARGE SCALE GENOMIC DNA]</scope>
    <source>
        <strain evidence="27">cv. OR44</strain>
    </source>
</reference>
<dbReference type="FunFam" id="3.80.10.10:FF:000041">
    <property type="entry name" value="LRR receptor-like serine/threonine-protein kinase ERECTA"/>
    <property type="match status" value="1"/>
</dbReference>
<keyword evidence="12" id="KW-0677">Repeat</keyword>
<dbReference type="AlphaFoldDB" id="A0A0E0EE02"/>
<dbReference type="InterPro" id="IPR000719">
    <property type="entry name" value="Prot_kinase_dom"/>
</dbReference>
<dbReference type="SMART" id="SM00369">
    <property type="entry name" value="LRR_TYP"/>
    <property type="match status" value="7"/>
</dbReference>
<dbReference type="Proteomes" id="UP000008021">
    <property type="component" value="Chromosome 7"/>
</dbReference>
<evidence type="ECO:0000256" key="16">
    <source>
        <dbReference type="ARBA" id="ARBA00022989"/>
    </source>
</evidence>
<dbReference type="InterPro" id="IPR017441">
    <property type="entry name" value="Protein_kinase_ATP_BS"/>
</dbReference>
<evidence type="ECO:0000256" key="14">
    <source>
        <dbReference type="ARBA" id="ARBA00022777"/>
    </source>
</evidence>
<feature type="binding site" evidence="22">
    <location>
        <position position="850"/>
    </location>
    <ligand>
        <name>ATP</name>
        <dbReference type="ChEBI" id="CHEBI:30616"/>
    </ligand>
</feature>
<reference evidence="27" key="1">
    <citation type="submission" date="2015-04" db="UniProtKB">
        <authorList>
            <consortium name="EnsemblPlants"/>
        </authorList>
    </citation>
    <scope>IDENTIFICATION</scope>
</reference>
<dbReference type="GO" id="GO:0033612">
    <property type="term" value="F:receptor serine/threonine kinase binding"/>
    <property type="evidence" value="ECO:0007669"/>
    <property type="project" value="TreeGrafter"/>
</dbReference>
<dbReference type="FunFam" id="3.80.10.10:FF:000620">
    <property type="entry name" value="Putative LRR receptor-like serine/threonine-protein kinase"/>
    <property type="match status" value="1"/>
</dbReference>
<keyword evidence="17 24" id="KW-0472">Membrane</keyword>
<evidence type="ECO:0000256" key="8">
    <source>
        <dbReference type="ARBA" id="ARBA00022614"/>
    </source>
</evidence>
<accession>A0A0E0EE02</accession>
<dbReference type="InterPro" id="IPR001611">
    <property type="entry name" value="Leu-rich_rpt"/>
</dbReference>
<feature type="chain" id="PRO_5002357909" description="non-specific serine/threonine protein kinase" evidence="25">
    <location>
        <begin position="24"/>
        <end position="1121"/>
    </location>
</feature>
<feature type="signal peptide" evidence="25">
    <location>
        <begin position="1"/>
        <end position="23"/>
    </location>
</feature>
<evidence type="ECO:0000256" key="9">
    <source>
        <dbReference type="ARBA" id="ARBA00022679"/>
    </source>
</evidence>
<dbReference type="FunFam" id="1.10.510.10:FF:000388">
    <property type="entry name" value="Leucine-rich repeat receptor-like tyrosine-protein kinase PXC3"/>
    <property type="match status" value="1"/>
</dbReference>
<keyword evidence="14" id="KW-0418">Kinase</keyword>
<keyword evidence="10 24" id="KW-0812">Transmembrane</keyword>
<evidence type="ECO:0000256" key="15">
    <source>
        <dbReference type="ARBA" id="ARBA00022840"/>
    </source>
</evidence>
<keyword evidence="19" id="KW-0325">Glycoprotein</keyword>
<organism evidence="27">
    <name type="scientific">Oryza meridionalis</name>
    <dbReference type="NCBI Taxonomy" id="40149"/>
    <lineage>
        <taxon>Eukaryota</taxon>
        <taxon>Viridiplantae</taxon>
        <taxon>Streptophyta</taxon>
        <taxon>Embryophyta</taxon>
        <taxon>Tracheophyta</taxon>
        <taxon>Spermatophyta</taxon>
        <taxon>Magnoliopsida</taxon>
        <taxon>Liliopsida</taxon>
        <taxon>Poales</taxon>
        <taxon>Poaceae</taxon>
        <taxon>BOP clade</taxon>
        <taxon>Oryzoideae</taxon>
        <taxon>Oryzeae</taxon>
        <taxon>Oryzinae</taxon>
        <taxon>Oryza</taxon>
    </lineage>
</organism>
<dbReference type="FunFam" id="3.80.10.10:FF:000691">
    <property type="entry name" value="Putative LRR receptor-like serine/threonine-protein kinase"/>
    <property type="match status" value="1"/>
</dbReference>
<evidence type="ECO:0000259" key="26">
    <source>
        <dbReference type="PROSITE" id="PS50011"/>
    </source>
</evidence>
<keyword evidence="9" id="KW-0808">Transferase</keyword>
<evidence type="ECO:0000256" key="11">
    <source>
        <dbReference type="ARBA" id="ARBA00022729"/>
    </source>
</evidence>
<evidence type="ECO:0000256" key="5">
    <source>
        <dbReference type="ARBA" id="ARBA00022475"/>
    </source>
</evidence>
<dbReference type="PANTHER" id="PTHR48056:SF89">
    <property type="entry name" value="OS06G0585982 PROTEIN"/>
    <property type="match status" value="1"/>
</dbReference>
<dbReference type="PROSITE" id="PS00107">
    <property type="entry name" value="PROTEIN_KINASE_ATP"/>
    <property type="match status" value="1"/>
</dbReference>
<evidence type="ECO:0000256" key="17">
    <source>
        <dbReference type="ARBA" id="ARBA00023136"/>
    </source>
</evidence>
<dbReference type="Pfam" id="PF08263">
    <property type="entry name" value="LRRNT_2"/>
    <property type="match status" value="1"/>
</dbReference>
<proteinExistence type="inferred from homology"/>
<evidence type="ECO:0000256" key="2">
    <source>
        <dbReference type="ARBA" id="ARBA00004479"/>
    </source>
</evidence>
<keyword evidence="5" id="KW-1003">Cell membrane</keyword>
<dbReference type="InterPro" id="IPR050647">
    <property type="entry name" value="Plant_LRR-RLKs"/>
</dbReference>
<dbReference type="SUPFAM" id="SSF52058">
    <property type="entry name" value="L domain-like"/>
    <property type="match status" value="1"/>
</dbReference>
<evidence type="ECO:0000256" key="22">
    <source>
        <dbReference type="PROSITE-ProRule" id="PRU10141"/>
    </source>
</evidence>
<dbReference type="GO" id="GO:0005886">
    <property type="term" value="C:plasma membrane"/>
    <property type="evidence" value="ECO:0007669"/>
    <property type="project" value="UniProtKB-SubCell"/>
</dbReference>
<comment type="similarity">
    <text evidence="3">Belongs to the protein kinase superfamily. Ser/Thr protein kinase family.</text>
</comment>
<dbReference type="SMART" id="SM00220">
    <property type="entry name" value="S_TKc"/>
    <property type="match status" value="1"/>
</dbReference>
<keyword evidence="8" id="KW-0433">Leucine-rich repeat</keyword>
<keyword evidence="15 22" id="KW-0067">ATP-binding</keyword>
<dbReference type="FunFam" id="3.80.10.10:FF:000736">
    <property type="entry name" value="Putative LRR receptor-like serine/threonine-protein kinase"/>
    <property type="match status" value="1"/>
</dbReference>
<evidence type="ECO:0000256" key="12">
    <source>
        <dbReference type="ARBA" id="ARBA00022737"/>
    </source>
</evidence>
<dbReference type="HOGENOM" id="CLU_000288_22_9_1"/>
<dbReference type="GO" id="GO:0005524">
    <property type="term" value="F:ATP binding"/>
    <property type="evidence" value="ECO:0007669"/>
    <property type="project" value="UniProtKB-UniRule"/>
</dbReference>
<evidence type="ECO:0000313" key="27">
    <source>
        <dbReference type="EnsemblPlants" id="OMERI07G17760.1"/>
    </source>
</evidence>
<dbReference type="STRING" id="40149.A0A0E0EE02"/>
<keyword evidence="7" id="KW-0597">Phosphoprotein</keyword>
<evidence type="ECO:0000313" key="28">
    <source>
        <dbReference type="Proteomes" id="UP000008021"/>
    </source>
</evidence>
<name>A0A0E0EE02_9ORYZ</name>